<dbReference type="OrthoDB" id="6133115at2759"/>
<dbReference type="Proteomes" id="UP000235371">
    <property type="component" value="Unassembled WGS sequence"/>
</dbReference>
<keyword evidence="1" id="KW-0472">Membrane</keyword>
<sequence length="57" mass="6149">GHAFAAMCTNATALVNLFATPIALENIVWTTYDIWLISFALGGGGAYYYFLMVETGP</sequence>
<keyword evidence="1" id="KW-0812">Transmembrane</keyword>
<evidence type="ECO:0000256" key="1">
    <source>
        <dbReference type="SAM" id="Phobius"/>
    </source>
</evidence>
<feature type="non-terminal residue" evidence="2">
    <location>
        <position position="1"/>
    </location>
</feature>
<accession>A0A2J6TUV0</accession>
<evidence type="ECO:0000313" key="3">
    <source>
        <dbReference type="Proteomes" id="UP000235371"/>
    </source>
</evidence>
<reference evidence="2 3" key="1">
    <citation type="submission" date="2016-04" db="EMBL/GenBank/DDBJ databases">
        <title>A degradative enzymes factory behind the ericoid mycorrhizal symbiosis.</title>
        <authorList>
            <consortium name="DOE Joint Genome Institute"/>
            <person name="Martino E."/>
            <person name="Morin E."/>
            <person name="Grelet G."/>
            <person name="Kuo A."/>
            <person name="Kohler A."/>
            <person name="Daghino S."/>
            <person name="Barry K."/>
            <person name="Choi C."/>
            <person name="Cichocki N."/>
            <person name="Clum A."/>
            <person name="Copeland A."/>
            <person name="Hainaut M."/>
            <person name="Haridas S."/>
            <person name="Labutti K."/>
            <person name="Lindquist E."/>
            <person name="Lipzen A."/>
            <person name="Khouja H.-R."/>
            <person name="Murat C."/>
            <person name="Ohm R."/>
            <person name="Olson A."/>
            <person name="Spatafora J."/>
            <person name="Veneault-Fourrey C."/>
            <person name="Henrissat B."/>
            <person name="Grigoriev I."/>
            <person name="Martin F."/>
            <person name="Perotto S."/>
        </authorList>
    </citation>
    <scope>NUCLEOTIDE SEQUENCE [LARGE SCALE GENOMIC DNA]</scope>
    <source>
        <strain evidence="2 3">E</strain>
    </source>
</reference>
<keyword evidence="1" id="KW-1133">Transmembrane helix</keyword>
<feature type="transmembrane region" description="Helical" evidence="1">
    <location>
        <begin position="34"/>
        <end position="51"/>
    </location>
</feature>
<name>A0A2J6TUV0_9HELO</name>
<proteinExistence type="predicted"/>
<dbReference type="EMBL" id="KZ613743">
    <property type="protein sequence ID" value="PMD66814.1"/>
    <property type="molecule type" value="Genomic_DNA"/>
</dbReference>
<keyword evidence="3" id="KW-1185">Reference proteome</keyword>
<dbReference type="GeneID" id="36581794"/>
<protein>
    <submittedName>
        <fullName evidence="2">Uncharacterized protein</fullName>
    </submittedName>
</protein>
<evidence type="ECO:0000313" key="2">
    <source>
        <dbReference type="EMBL" id="PMD66814.1"/>
    </source>
</evidence>
<organism evidence="2 3">
    <name type="scientific">Hyaloscypha bicolor E</name>
    <dbReference type="NCBI Taxonomy" id="1095630"/>
    <lineage>
        <taxon>Eukaryota</taxon>
        <taxon>Fungi</taxon>
        <taxon>Dikarya</taxon>
        <taxon>Ascomycota</taxon>
        <taxon>Pezizomycotina</taxon>
        <taxon>Leotiomycetes</taxon>
        <taxon>Helotiales</taxon>
        <taxon>Hyaloscyphaceae</taxon>
        <taxon>Hyaloscypha</taxon>
        <taxon>Hyaloscypha bicolor</taxon>
    </lineage>
</organism>
<gene>
    <name evidence="2" type="ORF">K444DRAFT_516859</name>
</gene>
<dbReference type="InParanoid" id="A0A2J6TUV0"/>
<dbReference type="AlphaFoldDB" id="A0A2J6TUV0"/>
<dbReference type="RefSeq" id="XP_024743718.1">
    <property type="nucleotide sequence ID" value="XM_024873714.1"/>
</dbReference>